<feature type="region of interest" description="Disordered" evidence="2">
    <location>
        <begin position="717"/>
        <end position="789"/>
    </location>
</feature>
<feature type="domain" description="PP4R3 EVH1-like" evidence="4">
    <location>
        <begin position="7"/>
        <end position="100"/>
    </location>
</feature>
<dbReference type="InterPro" id="IPR006887">
    <property type="entry name" value="P4R3-like_central_dom"/>
</dbReference>
<evidence type="ECO:0000259" key="4">
    <source>
        <dbReference type="Pfam" id="PF22972"/>
    </source>
</evidence>
<proteinExistence type="inferred from homology"/>
<name>A0ABQ0FUX7_APOSI</name>
<evidence type="ECO:0000313" key="6">
    <source>
        <dbReference type="Proteomes" id="UP001623349"/>
    </source>
</evidence>
<dbReference type="Gene3D" id="2.30.29.30">
    <property type="entry name" value="Pleckstrin-homology domain (PH domain)/Phosphotyrosine-binding domain (PTB)"/>
    <property type="match status" value="1"/>
</dbReference>
<dbReference type="InterPro" id="IPR055236">
    <property type="entry name" value="EVH1_PP4R3"/>
</dbReference>
<reference evidence="5 6" key="1">
    <citation type="submission" date="2024-08" db="EMBL/GenBank/DDBJ databases">
        <title>The draft genome of Apodemus speciosus.</title>
        <authorList>
            <person name="Nabeshima K."/>
            <person name="Suzuki S."/>
            <person name="Onuma M."/>
        </authorList>
    </citation>
    <scope>NUCLEOTIDE SEQUENCE [LARGE SCALE GENOMIC DNA]</scope>
    <source>
        <strain evidence="5">IB14-021</strain>
    </source>
</reference>
<dbReference type="InterPro" id="IPR016024">
    <property type="entry name" value="ARM-type_fold"/>
</dbReference>
<dbReference type="InterPro" id="IPR011993">
    <property type="entry name" value="PH-like_dom_sf"/>
</dbReference>
<protein>
    <submittedName>
        <fullName evidence="5">Uncharacterized protein</fullName>
    </submittedName>
</protein>
<accession>A0ABQ0FUX7</accession>
<dbReference type="InterPro" id="IPR051137">
    <property type="entry name" value="PP4R3-like"/>
</dbReference>
<evidence type="ECO:0000256" key="2">
    <source>
        <dbReference type="SAM" id="MobiDB-lite"/>
    </source>
</evidence>
<feature type="domain" description="Serine/threonine-protein phosphatase 4 regulatory subunit 3-like central" evidence="3">
    <location>
        <begin position="142"/>
        <end position="640"/>
    </location>
</feature>
<dbReference type="PANTHER" id="PTHR23318">
    <property type="entry name" value="ATP SYNTHASE GAMMA-RELATED"/>
    <property type="match status" value="1"/>
</dbReference>
<comment type="similarity">
    <text evidence="1">Belongs to the SMEK family.</text>
</comment>
<feature type="compositionally biased region" description="Basic and acidic residues" evidence="2">
    <location>
        <begin position="717"/>
        <end position="736"/>
    </location>
</feature>
<dbReference type="SUPFAM" id="SSF50729">
    <property type="entry name" value="PH domain-like"/>
    <property type="match status" value="1"/>
</dbReference>
<sequence>MDDKPHSVKVYVMVEDEQWKRIGAGRISSKYIEQFQGMCLLVYSESDGSPIMECKIHPNVPYYKRDGVIIWSEAKNHGMAIYFQEPNGCQEIWKDICKVQGIDPSIEITQELSDGLETFEDLVPIWDLVEMPNCELHTLESIADLFTYINESPSHKERLALVLEKGAYIKKLLQLFHTCENLKNMEGLHYLNIIIKGILFLDDTRLFNIIFSDEFFMDMVGCLEYDSALDQPKQYREFLTQNVKFKEIMPITQSQLRQTIQQTYRMQYVHDIMLPTPSIFEPNLLSDLTNMIIFNKIEIITMLQDDKKILLKVLAQLKDNTVGDERRHELLLFFKEFCAFAKTLENQEKDGLLKTLINLGIMSALKVAVHMHGYQIQIAALDIFPYLVEYNPCLVREYLLEEAQDSEDNDDLLINIMIKKMICDSNPEFSQGIILPAVLRTLLDPENMHVTANGCEKEEFLNFFYTRCMDNLIAPILSSTIDNDNANNRANICPDNYQNAQLLEVVLEILIFCVQYHSTYMKNYILSNNLLSRILVLLSSKHMFLILCAVRFMRKMIGFKDEVYNIYIIKKNLFEPVVNAFTQNGHRYNMLNSAIIELFEFIRQENIKSLIANIVENFFIAFESIEYVQTFKGLKTKYEEEKKRERRVRRNLHNIIYQKIYCRRTNVTELKIKADICCRGITEEEGAILPKREDFPSHYDIIMKIEEKNESENLIECPKRESSEDSKCPSHGDDSTNRMSMSHCSSLVPLVDYQYDTDGDDGDDSYSNDKDEDEDKDEEPLGKKPNLRS</sequence>
<gene>
    <name evidence="5" type="ORF">APTSU1_001819100</name>
</gene>
<organism evidence="5 6">
    <name type="scientific">Apodemus speciosus</name>
    <name type="common">Large Japanese field mouse</name>
    <dbReference type="NCBI Taxonomy" id="105296"/>
    <lineage>
        <taxon>Eukaryota</taxon>
        <taxon>Metazoa</taxon>
        <taxon>Chordata</taxon>
        <taxon>Craniata</taxon>
        <taxon>Vertebrata</taxon>
        <taxon>Euteleostomi</taxon>
        <taxon>Mammalia</taxon>
        <taxon>Eutheria</taxon>
        <taxon>Euarchontoglires</taxon>
        <taxon>Glires</taxon>
        <taxon>Rodentia</taxon>
        <taxon>Myomorpha</taxon>
        <taxon>Muroidea</taxon>
        <taxon>Muridae</taxon>
        <taxon>Murinae</taxon>
        <taxon>Apodemus</taxon>
    </lineage>
</organism>
<comment type="caution">
    <text evidence="5">The sequence shown here is derived from an EMBL/GenBank/DDBJ whole genome shotgun (WGS) entry which is preliminary data.</text>
</comment>
<evidence type="ECO:0000259" key="3">
    <source>
        <dbReference type="Pfam" id="PF04802"/>
    </source>
</evidence>
<keyword evidence="6" id="KW-1185">Reference proteome</keyword>
<evidence type="ECO:0000313" key="5">
    <source>
        <dbReference type="EMBL" id="GAB1302950.1"/>
    </source>
</evidence>
<dbReference type="SUPFAM" id="SSF48371">
    <property type="entry name" value="ARM repeat"/>
    <property type="match status" value="1"/>
</dbReference>
<dbReference type="PANTHER" id="PTHR23318:SF26">
    <property type="entry name" value="RIKEN CDNA 4932429P05 GENE"/>
    <property type="match status" value="1"/>
</dbReference>
<feature type="compositionally biased region" description="Acidic residues" evidence="2">
    <location>
        <begin position="755"/>
        <end position="778"/>
    </location>
</feature>
<dbReference type="Proteomes" id="UP001623349">
    <property type="component" value="Unassembled WGS sequence"/>
</dbReference>
<evidence type="ECO:0000256" key="1">
    <source>
        <dbReference type="ARBA" id="ARBA00008809"/>
    </source>
</evidence>
<dbReference type="EMBL" id="BAAFST010000020">
    <property type="protein sequence ID" value="GAB1302950.1"/>
    <property type="molecule type" value="Genomic_DNA"/>
</dbReference>
<dbReference type="Pfam" id="PF22972">
    <property type="entry name" value="EVH1_PP4R3"/>
    <property type="match status" value="1"/>
</dbReference>
<dbReference type="Pfam" id="PF04802">
    <property type="entry name" value="PP4R3"/>
    <property type="match status" value="1"/>
</dbReference>